<feature type="region of interest" description="Disordered" evidence="1">
    <location>
        <begin position="563"/>
        <end position="584"/>
    </location>
</feature>
<dbReference type="PANTHER" id="PTHR48152">
    <property type="entry name" value="F1C9.34 PROTEIN"/>
    <property type="match status" value="1"/>
</dbReference>
<dbReference type="PANTHER" id="PTHR48152:SF3">
    <property type="entry name" value="DUF946 FAMILY PROTEIN (DUF946)"/>
    <property type="match status" value="1"/>
</dbReference>
<proteinExistence type="predicted"/>
<protein>
    <recommendedName>
        <fullName evidence="4">Vacuolar protein sorting-associated protein 62</fullName>
    </recommendedName>
</protein>
<evidence type="ECO:0000313" key="3">
    <source>
        <dbReference type="Proteomes" id="UP001642360"/>
    </source>
</evidence>
<keyword evidence="3" id="KW-1185">Reference proteome</keyword>
<comment type="caution">
    <text evidence="2">The sequence shown here is derived from an EMBL/GenBank/DDBJ whole genome shotgun (WGS) entry which is preliminary data.</text>
</comment>
<name>A0ABC8UX10_9AQUA</name>
<dbReference type="Proteomes" id="UP001642360">
    <property type="component" value="Unassembled WGS sequence"/>
</dbReference>
<organism evidence="2 3">
    <name type="scientific">Ilex paraguariensis</name>
    <name type="common">yerba mate</name>
    <dbReference type="NCBI Taxonomy" id="185542"/>
    <lineage>
        <taxon>Eukaryota</taxon>
        <taxon>Viridiplantae</taxon>
        <taxon>Streptophyta</taxon>
        <taxon>Embryophyta</taxon>
        <taxon>Tracheophyta</taxon>
        <taxon>Spermatophyta</taxon>
        <taxon>Magnoliopsida</taxon>
        <taxon>eudicotyledons</taxon>
        <taxon>Gunneridae</taxon>
        <taxon>Pentapetalae</taxon>
        <taxon>asterids</taxon>
        <taxon>campanulids</taxon>
        <taxon>Aquifoliales</taxon>
        <taxon>Aquifoliaceae</taxon>
        <taxon>Ilex</taxon>
    </lineage>
</organism>
<sequence length="584" mass="64385">MPNISIANAKHNVCLKDLTMGNRLGLYSFSINMFKKNRKPLPIDTMFKLPSPILTWPAGTLYPLCEGFASGTIDLGGLEVCQITSFTKVWATHEGGPDNLGATFFEPSSFPDEFFMLGYYSQPNNKALFGWVLAGKDVTGDPSGEGTLKQPIDYTLVWSSESLKIKQDGHGYIWLPTPPDGYKGIGHVVTSSPQKPSLDKIRCVRADFTDENVNDAWIWGPTKEINANGFNVYASKPTKIGTQDLSVSAGTFIAQNGKIASLPCLKNVKQNLTAMPNLSQIQALIQVYSPWIYLHPDEQYLPSSVSWFFKNGALLYRKGQESNPVSIDPTGSSLPQGGSNDGAYWLDLPIEASAKERVKKGDLQDAGVYMHIKPVLGATFTDIATWVFYPFNGPARAKVEFINISLGKIGEHLGDWEHVTLRISNFNGELKSVYFSQHSKGIWVSASELEFQNGNKPVTYASLHGHAFYPKPGLVLQGNGAIGIRNDTAKSKMEMDTGVRHLVIAAEHLGSEIVEPPWLNYAREWGPKINYDIDEEIKKVGKLLPGKLKTAFEKLVKSLPDEVLGEEGPTGPKWKANWSGDERV</sequence>
<evidence type="ECO:0000313" key="2">
    <source>
        <dbReference type="EMBL" id="CAK9185227.1"/>
    </source>
</evidence>
<gene>
    <name evidence="2" type="ORF">ILEXP_LOCUS55609</name>
</gene>
<dbReference type="AlphaFoldDB" id="A0ABC8UX10"/>
<dbReference type="EMBL" id="CAUOFW020009246">
    <property type="protein sequence ID" value="CAK9185227.1"/>
    <property type="molecule type" value="Genomic_DNA"/>
</dbReference>
<evidence type="ECO:0000256" key="1">
    <source>
        <dbReference type="SAM" id="MobiDB-lite"/>
    </source>
</evidence>
<dbReference type="Pfam" id="PF06101">
    <property type="entry name" value="Vps62"/>
    <property type="match status" value="1"/>
</dbReference>
<dbReference type="InterPro" id="IPR009291">
    <property type="entry name" value="Vps62"/>
</dbReference>
<reference evidence="2 3" key="1">
    <citation type="submission" date="2024-02" db="EMBL/GenBank/DDBJ databases">
        <authorList>
            <person name="Vignale AGUSTIN F."/>
            <person name="Sosa J E."/>
            <person name="Modenutti C."/>
        </authorList>
    </citation>
    <scope>NUCLEOTIDE SEQUENCE [LARGE SCALE GENOMIC DNA]</scope>
</reference>
<accession>A0ABC8UX10</accession>
<evidence type="ECO:0008006" key="4">
    <source>
        <dbReference type="Google" id="ProtNLM"/>
    </source>
</evidence>